<proteinExistence type="predicted"/>
<reference evidence="2" key="2">
    <citation type="journal article" date="2008" name="Nucleic Acids Res.">
        <title>The rice annotation project database (RAP-DB): 2008 update.</title>
        <authorList>
            <consortium name="The rice annotation project (RAP)"/>
        </authorList>
    </citation>
    <scope>GENOME REANNOTATION</scope>
    <source>
        <strain evidence="2">cv. Nipponbare</strain>
    </source>
</reference>
<gene>
    <name evidence="1" type="primary">OSJNBb0081K01.18</name>
</gene>
<dbReference type="EMBL" id="AC120509">
    <property type="protein sequence ID" value="AAR01684.1"/>
    <property type="molecule type" value="Genomic_DNA"/>
</dbReference>
<sequence length="139" mass="14807">MVVIRFGCGSARNSARTPGGGEDSKTAVRSIPILLEDDDGGGTDSVVAQANPPPVVVWQSREHIQWWRRGRGELIAAVDGGSGCGSARSSARMPSGGEDSKTRLRYNFILALPLHNTTHTSVNVSLNTCSKIWKSMACP</sequence>
<name>Q75J09_ORYSJ</name>
<dbReference type="AlphaFoldDB" id="Q75J09"/>
<evidence type="ECO:0000313" key="1">
    <source>
        <dbReference type="EMBL" id="AAR01684.1"/>
    </source>
</evidence>
<protein>
    <submittedName>
        <fullName evidence="1">Uncharacterized protein</fullName>
    </submittedName>
</protein>
<dbReference type="Proteomes" id="UP000000763">
    <property type="component" value="Chromosome 3"/>
</dbReference>
<reference evidence="2" key="1">
    <citation type="journal article" date="2005" name="Nature">
        <title>The map-based sequence of the rice genome.</title>
        <authorList>
            <consortium name="International rice genome sequencing project (IRGSP)"/>
            <person name="Matsumoto T."/>
            <person name="Wu J."/>
            <person name="Kanamori H."/>
            <person name="Katayose Y."/>
            <person name="Fujisawa M."/>
            <person name="Namiki N."/>
            <person name="Mizuno H."/>
            <person name="Yamamoto K."/>
            <person name="Antonio B.A."/>
            <person name="Baba T."/>
            <person name="Sakata K."/>
            <person name="Nagamura Y."/>
            <person name="Aoki H."/>
            <person name="Arikawa K."/>
            <person name="Arita K."/>
            <person name="Bito T."/>
            <person name="Chiden Y."/>
            <person name="Fujitsuka N."/>
            <person name="Fukunaka R."/>
            <person name="Hamada M."/>
            <person name="Harada C."/>
            <person name="Hayashi A."/>
            <person name="Hijishita S."/>
            <person name="Honda M."/>
            <person name="Hosokawa S."/>
            <person name="Ichikawa Y."/>
            <person name="Idonuma A."/>
            <person name="Iijima M."/>
            <person name="Ikeda M."/>
            <person name="Ikeno M."/>
            <person name="Ito K."/>
            <person name="Ito S."/>
            <person name="Ito T."/>
            <person name="Ito Y."/>
            <person name="Ito Y."/>
            <person name="Iwabuchi A."/>
            <person name="Kamiya K."/>
            <person name="Karasawa W."/>
            <person name="Kurita K."/>
            <person name="Katagiri S."/>
            <person name="Kikuta A."/>
            <person name="Kobayashi H."/>
            <person name="Kobayashi N."/>
            <person name="Machita K."/>
            <person name="Maehara T."/>
            <person name="Masukawa M."/>
            <person name="Mizubayashi T."/>
            <person name="Mukai Y."/>
            <person name="Nagasaki H."/>
            <person name="Nagata Y."/>
            <person name="Naito S."/>
            <person name="Nakashima M."/>
            <person name="Nakama Y."/>
            <person name="Nakamichi Y."/>
            <person name="Nakamura M."/>
            <person name="Meguro A."/>
            <person name="Negishi M."/>
            <person name="Ohta I."/>
            <person name="Ohta T."/>
            <person name="Okamoto M."/>
            <person name="Ono N."/>
            <person name="Saji S."/>
            <person name="Sakaguchi M."/>
            <person name="Sakai K."/>
            <person name="Shibata M."/>
            <person name="Shimokawa T."/>
            <person name="Song J."/>
            <person name="Takazaki Y."/>
            <person name="Terasawa K."/>
            <person name="Tsugane M."/>
            <person name="Tsuji K."/>
            <person name="Ueda S."/>
            <person name="Waki K."/>
            <person name="Yamagata H."/>
            <person name="Yamamoto M."/>
            <person name="Yamamoto S."/>
            <person name="Yamane H."/>
            <person name="Yoshiki S."/>
            <person name="Yoshihara R."/>
            <person name="Yukawa K."/>
            <person name="Zhong H."/>
            <person name="Yano M."/>
            <person name="Yuan Q."/>
            <person name="Ouyang S."/>
            <person name="Liu J."/>
            <person name="Jones K.M."/>
            <person name="Gansberger K."/>
            <person name="Moffat K."/>
            <person name="Hill J."/>
            <person name="Bera J."/>
            <person name="Fadrosh D."/>
            <person name="Jin S."/>
            <person name="Johri S."/>
            <person name="Kim M."/>
            <person name="Overton L."/>
            <person name="Reardon M."/>
            <person name="Tsitrin T."/>
            <person name="Vuong H."/>
            <person name="Weaver B."/>
            <person name="Ciecko A."/>
            <person name="Tallon L."/>
            <person name="Jackson J."/>
            <person name="Pai G."/>
            <person name="Aken S.V."/>
            <person name="Utterback T."/>
            <person name="Reidmuller S."/>
            <person name="Feldblyum T."/>
            <person name="Hsiao J."/>
            <person name="Zismann V."/>
            <person name="Iobst S."/>
            <person name="de Vazeille A.R."/>
            <person name="Buell C.R."/>
            <person name="Ying K."/>
            <person name="Li Y."/>
            <person name="Lu T."/>
            <person name="Huang Y."/>
            <person name="Zhao Q."/>
            <person name="Feng Q."/>
            <person name="Zhang L."/>
            <person name="Zhu J."/>
            <person name="Weng Q."/>
            <person name="Mu J."/>
            <person name="Lu Y."/>
            <person name="Fan D."/>
            <person name="Liu Y."/>
            <person name="Guan J."/>
            <person name="Zhang Y."/>
            <person name="Yu S."/>
            <person name="Liu X."/>
            <person name="Zhang Y."/>
            <person name="Hong G."/>
            <person name="Han B."/>
            <person name="Choisne N."/>
            <person name="Demange N."/>
            <person name="Orjeda G."/>
            <person name="Samain S."/>
            <person name="Cattolico L."/>
            <person name="Pelletier E."/>
            <person name="Couloux A."/>
            <person name="Segurens B."/>
            <person name="Wincker P."/>
            <person name="D'Hont A."/>
            <person name="Scarpelli C."/>
            <person name="Weissenbach J."/>
            <person name="Salanoubat M."/>
            <person name="Quetier F."/>
            <person name="Yu Y."/>
            <person name="Kim H.R."/>
            <person name="Rambo T."/>
            <person name="Currie J."/>
            <person name="Collura K."/>
            <person name="Luo M."/>
            <person name="Yang T."/>
            <person name="Ammiraju J.S.S."/>
            <person name="Engler F."/>
            <person name="Soderlund C."/>
            <person name="Wing R.A."/>
            <person name="Palmer L.E."/>
            <person name="de la Bastide M."/>
            <person name="Spiegel L."/>
            <person name="Nascimento L."/>
            <person name="Zutavern T."/>
            <person name="O'Shaughnessy A."/>
            <person name="Dike S."/>
            <person name="Dedhia N."/>
            <person name="Preston R."/>
            <person name="Balija V."/>
            <person name="McCombie W.R."/>
            <person name="Chow T."/>
            <person name="Chen H."/>
            <person name="Chung M."/>
            <person name="Chen C."/>
            <person name="Shaw J."/>
            <person name="Wu H."/>
            <person name="Hsiao K."/>
            <person name="Chao Y."/>
            <person name="Chu M."/>
            <person name="Cheng C."/>
            <person name="Hour A."/>
            <person name="Lee P."/>
            <person name="Lin S."/>
            <person name="Lin Y."/>
            <person name="Liou J."/>
            <person name="Liu S."/>
            <person name="Hsing Y."/>
            <person name="Raghuvanshi S."/>
            <person name="Mohanty A."/>
            <person name="Bharti A.K."/>
            <person name="Gaur A."/>
            <person name="Gupta V."/>
            <person name="Kumar D."/>
            <person name="Ravi V."/>
            <person name="Vij S."/>
            <person name="Kapur A."/>
            <person name="Khurana P."/>
            <person name="Khurana P."/>
            <person name="Khurana J.P."/>
            <person name="Tyagi A.K."/>
            <person name="Gaikwad K."/>
            <person name="Singh A."/>
            <person name="Dalal V."/>
            <person name="Srivastava S."/>
            <person name="Dixit A."/>
            <person name="Pal A.K."/>
            <person name="Ghazi I.A."/>
            <person name="Yadav M."/>
            <person name="Pandit A."/>
            <person name="Bhargava A."/>
            <person name="Sureshbabu K."/>
            <person name="Batra K."/>
            <person name="Sharma T.R."/>
            <person name="Mohapatra T."/>
            <person name="Singh N.K."/>
            <person name="Messing J."/>
            <person name="Nelson A.B."/>
            <person name="Fuks G."/>
            <person name="Kavchok S."/>
            <person name="Keizer G."/>
            <person name="Linton E."/>
            <person name="Llaca V."/>
            <person name="Song R."/>
            <person name="Tanyolac B."/>
            <person name="Young S."/>
            <person name="Ho-Il K."/>
            <person name="Hahn J.H."/>
            <person name="Sangsakoo G."/>
            <person name="Vanavichit A."/>
            <person name="de Mattos Luiz.A.T."/>
            <person name="Zimmer P.D."/>
            <person name="Malone G."/>
            <person name="Dellagostin O."/>
            <person name="de Oliveira A.C."/>
            <person name="Bevan M."/>
            <person name="Bancroft I."/>
            <person name="Minx P."/>
            <person name="Cordum H."/>
            <person name="Wilson R."/>
            <person name="Cheng Z."/>
            <person name="Jin W."/>
            <person name="Jiang J."/>
            <person name="Leong S.A."/>
            <person name="Iwama H."/>
            <person name="Gojobori T."/>
            <person name="Itoh T."/>
            <person name="Niimura Y."/>
            <person name="Fujii Y."/>
            <person name="Habara T."/>
            <person name="Sakai H."/>
            <person name="Sato Y."/>
            <person name="Wilson G."/>
            <person name="Kumar K."/>
            <person name="McCouch S."/>
            <person name="Juretic N."/>
            <person name="Hoen D."/>
            <person name="Wright S."/>
            <person name="Bruskiewich R."/>
            <person name="Bureau T."/>
            <person name="Miyao A."/>
            <person name="Hirochika H."/>
            <person name="Nishikawa T."/>
            <person name="Kadowaki K."/>
            <person name="Sugiura M."/>
            <person name="Burr B."/>
            <person name="Sasaki T."/>
        </authorList>
    </citation>
    <scope>NUCLEOTIDE SEQUENCE [LARGE SCALE GENOMIC DNA]</scope>
    <source>
        <strain evidence="2">cv. Nipponbare</strain>
    </source>
</reference>
<accession>Q75J09</accession>
<organism evidence="1 2">
    <name type="scientific">Oryza sativa subsp. japonica</name>
    <name type="common">Rice</name>
    <dbReference type="NCBI Taxonomy" id="39947"/>
    <lineage>
        <taxon>Eukaryota</taxon>
        <taxon>Viridiplantae</taxon>
        <taxon>Streptophyta</taxon>
        <taxon>Embryophyta</taxon>
        <taxon>Tracheophyta</taxon>
        <taxon>Spermatophyta</taxon>
        <taxon>Magnoliopsida</taxon>
        <taxon>Liliopsida</taxon>
        <taxon>Poales</taxon>
        <taxon>Poaceae</taxon>
        <taxon>BOP clade</taxon>
        <taxon>Oryzoideae</taxon>
        <taxon>Oryzeae</taxon>
        <taxon>Oryzinae</taxon>
        <taxon>Oryza</taxon>
        <taxon>Oryza sativa</taxon>
    </lineage>
</organism>
<evidence type="ECO:0000313" key="2">
    <source>
        <dbReference type="Proteomes" id="UP000000763"/>
    </source>
</evidence>